<feature type="transmembrane region" description="Helical" evidence="7">
    <location>
        <begin position="64"/>
        <end position="87"/>
    </location>
</feature>
<feature type="non-terminal residue" evidence="8">
    <location>
        <position position="574"/>
    </location>
</feature>
<dbReference type="AlphaFoldDB" id="A0AAV2QFH8"/>
<comment type="caution">
    <text evidence="8">The sequence shown here is derived from an EMBL/GenBank/DDBJ whole genome shotgun (WGS) entry which is preliminary data.</text>
</comment>
<evidence type="ECO:0000256" key="1">
    <source>
        <dbReference type="ARBA" id="ARBA00004141"/>
    </source>
</evidence>
<protein>
    <submittedName>
        <fullName evidence="8">Uncharacterized protein</fullName>
    </submittedName>
</protein>
<feature type="transmembrane region" description="Helical" evidence="7">
    <location>
        <begin position="138"/>
        <end position="157"/>
    </location>
</feature>
<feature type="transmembrane region" description="Helical" evidence="7">
    <location>
        <begin position="93"/>
        <end position="117"/>
    </location>
</feature>
<dbReference type="Gene3D" id="1.20.1730.10">
    <property type="entry name" value="Sodium/glucose cotransporter"/>
    <property type="match status" value="1"/>
</dbReference>
<accession>A0AAV2QFH8</accession>
<proteinExistence type="inferred from homology"/>
<dbReference type="InterPro" id="IPR013780">
    <property type="entry name" value="Glyco_hydro_b"/>
</dbReference>
<organism evidence="8 9">
    <name type="scientific">Meganyctiphanes norvegica</name>
    <name type="common">Northern krill</name>
    <name type="synonym">Thysanopoda norvegica</name>
    <dbReference type="NCBI Taxonomy" id="48144"/>
    <lineage>
        <taxon>Eukaryota</taxon>
        <taxon>Metazoa</taxon>
        <taxon>Ecdysozoa</taxon>
        <taxon>Arthropoda</taxon>
        <taxon>Crustacea</taxon>
        <taxon>Multicrustacea</taxon>
        <taxon>Malacostraca</taxon>
        <taxon>Eumalacostraca</taxon>
        <taxon>Eucarida</taxon>
        <taxon>Euphausiacea</taxon>
        <taxon>Euphausiidae</taxon>
        <taxon>Meganyctiphanes</taxon>
    </lineage>
</organism>
<feature type="transmembrane region" description="Helical" evidence="7">
    <location>
        <begin position="428"/>
        <end position="449"/>
    </location>
</feature>
<evidence type="ECO:0000256" key="2">
    <source>
        <dbReference type="ARBA" id="ARBA00006434"/>
    </source>
</evidence>
<evidence type="ECO:0000313" key="8">
    <source>
        <dbReference type="EMBL" id="CAL4084174.1"/>
    </source>
</evidence>
<dbReference type="Proteomes" id="UP001497623">
    <property type="component" value="Unassembled WGS sequence"/>
</dbReference>
<evidence type="ECO:0000313" key="9">
    <source>
        <dbReference type="Proteomes" id="UP001497623"/>
    </source>
</evidence>
<feature type="transmembrane region" description="Helical" evidence="7">
    <location>
        <begin position="488"/>
        <end position="508"/>
    </location>
</feature>
<dbReference type="NCBIfam" id="TIGR00813">
    <property type="entry name" value="sss"/>
    <property type="match status" value="1"/>
</dbReference>
<keyword evidence="3 7" id="KW-0812">Transmembrane</keyword>
<dbReference type="Pfam" id="PF00474">
    <property type="entry name" value="SSF"/>
    <property type="match status" value="1"/>
</dbReference>
<keyword evidence="4 7" id="KW-1133">Transmembrane helix</keyword>
<feature type="transmembrane region" description="Helical" evidence="7">
    <location>
        <begin position="315"/>
        <end position="335"/>
    </location>
</feature>
<name>A0AAV2QFH8_MEGNR</name>
<dbReference type="PANTHER" id="PTHR11819">
    <property type="entry name" value="SOLUTE CARRIER FAMILY 5"/>
    <property type="match status" value="1"/>
</dbReference>
<dbReference type="EMBL" id="CAXKWB010006745">
    <property type="protein sequence ID" value="CAL4084174.1"/>
    <property type="molecule type" value="Genomic_DNA"/>
</dbReference>
<evidence type="ECO:0000256" key="4">
    <source>
        <dbReference type="ARBA" id="ARBA00022989"/>
    </source>
</evidence>
<dbReference type="InterPro" id="IPR001734">
    <property type="entry name" value="Na/solute_symporter"/>
</dbReference>
<keyword evidence="9" id="KW-1185">Reference proteome</keyword>
<gene>
    <name evidence="8" type="ORF">MNOR_LOCUS12339</name>
</gene>
<feature type="transmembrane region" description="Helical" evidence="7">
    <location>
        <begin position="177"/>
        <end position="202"/>
    </location>
</feature>
<sequence length="574" mass="63116">MSGDDSDSSIMTSTVAGTTRLGWEDAAVIVVYFIFVLAVGLWSSHRSSRDSVAGYFMASRNMHWILVGASLFASNIGSGHFIGLAGAGAASGIAAAGFELTSVYSIMMLGWIFVPVYMSSGIYTMPEYLRERFGGQRIRTYLSFLALMLYIFTKISADLYSGALFIQLTLNKTSTEWLYISILILLGIAAVFTISGGLTAVIWTDFVQIVLMIIGAFILMGITFSKVGGYTKLVDDYQYAIATKVTLDINNNTCGIPPPYYMNMLRSNVPGEADLPWIGMVFGTRFTSLWYWCMDQVTVQRSLASKNMCHAKASCIFASYLKFLPLWLMVFPGMAARVLFPDRVGCSDPEECFKICGSTKGCSNIAYAELVLNLLPPGLAGLMMAVMMAALMSSLTSIFNSASTIFTIDVWKLFRRKFNHKNPTDSELLIVGRIFTLFLVGVSVIWIPVIQMKGKSLLLNFLAPPPPLSLPQPTSICLVAIRMSKGLIIGNFAPLLMSLLVDILRILIQVGSKLICEQFGQNTKPFSKMLPSSLSFSSILDKGIEIWARPVTPLVQGFYSYAIAFLNRRTDGIK</sequence>
<feature type="transmembrane region" description="Helical" evidence="7">
    <location>
        <begin position="26"/>
        <end position="43"/>
    </location>
</feature>
<keyword evidence="5 7" id="KW-0472">Membrane</keyword>
<dbReference type="PANTHER" id="PTHR11819:SF195">
    <property type="entry name" value="SODIUM_GLUCOSE COTRANSPORTER 4"/>
    <property type="match status" value="1"/>
</dbReference>
<dbReference type="GO" id="GO:0005886">
    <property type="term" value="C:plasma membrane"/>
    <property type="evidence" value="ECO:0007669"/>
    <property type="project" value="TreeGrafter"/>
</dbReference>
<dbReference type="PROSITE" id="PS50283">
    <property type="entry name" value="NA_SOLUT_SYMP_3"/>
    <property type="match status" value="1"/>
</dbReference>
<dbReference type="InterPro" id="IPR038377">
    <property type="entry name" value="Na/Glc_symporter_sf"/>
</dbReference>
<reference evidence="8 9" key="1">
    <citation type="submission" date="2024-05" db="EMBL/GenBank/DDBJ databases">
        <authorList>
            <person name="Wallberg A."/>
        </authorList>
    </citation>
    <scope>NUCLEOTIDE SEQUENCE [LARGE SCALE GENOMIC DNA]</scope>
</reference>
<feature type="transmembrane region" description="Helical" evidence="7">
    <location>
        <begin position="209"/>
        <end position="227"/>
    </location>
</feature>
<evidence type="ECO:0000256" key="6">
    <source>
        <dbReference type="RuleBase" id="RU362091"/>
    </source>
</evidence>
<feature type="transmembrane region" description="Helical" evidence="7">
    <location>
        <begin position="379"/>
        <end position="408"/>
    </location>
</feature>
<dbReference type="GO" id="GO:0005412">
    <property type="term" value="F:D-glucose:sodium symporter activity"/>
    <property type="evidence" value="ECO:0007669"/>
    <property type="project" value="TreeGrafter"/>
</dbReference>
<evidence type="ECO:0000256" key="5">
    <source>
        <dbReference type="ARBA" id="ARBA00023136"/>
    </source>
</evidence>
<comment type="similarity">
    <text evidence="2 6">Belongs to the sodium:solute symporter (SSF) (TC 2.A.21) family.</text>
</comment>
<comment type="subcellular location">
    <subcellularLocation>
        <location evidence="1">Membrane</location>
        <topology evidence="1">Multi-pass membrane protein</topology>
    </subcellularLocation>
</comment>
<dbReference type="Gene3D" id="2.60.40.1180">
    <property type="entry name" value="Golgi alpha-mannosidase II"/>
    <property type="match status" value="1"/>
</dbReference>
<evidence type="ECO:0000256" key="7">
    <source>
        <dbReference type="SAM" id="Phobius"/>
    </source>
</evidence>
<feature type="transmembrane region" description="Helical" evidence="7">
    <location>
        <begin position="275"/>
        <end position="294"/>
    </location>
</feature>
<evidence type="ECO:0000256" key="3">
    <source>
        <dbReference type="ARBA" id="ARBA00022692"/>
    </source>
</evidence>